<dbReference type="RefSeq" id="XP_001216044.1">
    <property type="nucleotide sequence ID" value="XM_001216044.1"/>
</dbReference>
<dbReference type="GeneID" id="4322700"/>
<reference evidence="2" key="1">
    <citation type="submission" date="2005-09" db="EMBL/GenBank/DDBJ databases">
        <title>Annotation of the Aspergillus terreus NIH2624 genome.</title>
        <authorList>
            <person name="Birren B.W."/>
            <person name="Lander E.S."/>
            <person name="Galagan J.E."/>
            <person name="Nusbaum C."/>
            <person name="Devon K."/>
            <person name="Henn M."/>
            <person name="Ma L.-J."/>
            <person name="Jaffe D.B."/>
            <person name="Butler J."/>
            <person name="Alvarez P."/>
            <person name="Gnerre S."/>
            <person name="Grabherr M."/>
            <person name="Kleber M."/>
            <person name="Mauceli E.W."/>
            <person name="Brockman W."/>
            <person name="Rounsley S."/>
            <person name="Young S.K."/>
            <person name="LaButti K."/>
            <person name="Pushparaj V."/>
            <person name="DeCaprio D."/>
            <person name="Crawford M."/>
            <person name="Koehrsen M."/>
            <person name="Engels R."/>
            <person name="Montgomery P."/>
            <person name="Pearson M."/>
            <person name="Howarth C."/>
            <person name="Larson L."/>
            <person name="Luoma S."/>
            <person name="White J."/>
            <person name="Alvarado L."/>
            <person name="Kodira C.D."/>
            <person name="Zeng Q."/>
            <person name="Oleary S."/>
            <person name="Yandava C."/>
            <person name="Denning D.W."/>
            <person name="Nierman W.C."/>
            <person name="Milne T."/>
            <person name="Madden K."/>
        </authorList>
    </citation>
    <scope>NUCLEOTIDE SEQUENCE [LARGE SCALE GENOMIC DNA]</scope>
    <source>
        <strain evidence="2">NIH 2624 / FGSC A1156</strain>
    </source>
</reference>
<evidence type="ECO:0000313" key="2">
    <source>
        <dbReference type="Proteomes" id="UP000007963"/>
    </source>
</evidence>
<accession>Q0CFW1</accession>
<dbReference type="VEuPathDB" id="FungiDB:ATEG_07423"/>
<name>Q0CFW1_ASPTN</name>
<dbReference type="Proteomes" id="UP000007963">
    <property type="component" value="Unassembled WGS sequence"/>
</dbReference>
<gene>
    <name evidence="1" type="ORF">ATEG_07423</name>
</gene>
<protein>
    <submittedName>
        <fullName evidence="1">Uncharacterized protein</fullName>
    </submittedName>
</protein>
<dbReference type="HOGENOM" id="CLU_1815409_0_0_1"/>
<evidence type="ECO:0000313" key="1">
    <source>
        <dbReference type="EMBL" id="EAU31685.1"/>
    </source>
</evidence>
<dbReference type="EMBL" id="CH476604">
    <property type="protein sequence ID" value="EAU31685.1"/>
    <property type="molecule type" value="Genomic_DNA"/>
</dbReference>
<proteinExistence type="predicted"/>
<sequence>MGHSSPHSRLRTLLSAIQALDVPGFEEFTWQAEAEAISHQPEPEHEVELGRDALVPCDLLHCIGGVARMNEEHGGPGMWMVLRNMSTGTDLVGRLTSTYTQTNTAHDPDALEFLSVLGWDHIPVDLIYAQWFGMACLPEGEV</sequence>
<dbReference type="AlphaFoldDB" id="Q0CFW1"/>
<organism evidence="1 2">
    <name type="scientific">Aspergillus terreus (strain NIH 2624 / FGSC A1156)</name>
    <dbReference type="NCBI Taxonomy" id="341663"/>
    <lineage>
        <taxon>Eukaryota</taxon>
        <taxon>Fungi</taxon>
        <taxon>Dikarya</taxon>
        <taxon>Ascomycota</taxon>
        <taxon>Pezizomycotina</taxon>
        <taxon>Eurotiomycetes</taxon>
        <taxon>Eurotiomycetidae</taxon>
        <taxon>Eurotiales</taxon>
        <taxon>Aspergillaceae</taxon>
        <taxon>Aspergillus</taxon>
        <taxon>Aspergillus subgen. Circumdati</taxon>
    </lineage>
</organism>